<evidence type="ECO:0000259" key="8">
    <source>
        <dbReference type="Pfam" id="PF00122"/>
    </source>
</evidence>
<evidence type="ECO:0000256" key="4">
    <source>
        <dbReference type="ARBA" id="ARBA00022989"/>
    </source>
</evidence>
<dbReference type="Proteomes" id="UP000886879">
    <property type="component" value="Unassembled WGS sequence"/>
</dbReference>
<dbReference type="PROSITE" id="PS00154">
    <property type="entry name" value="ATPASE_E1_E2"/>
    <property type="match status" value="1"/>
</dbReference>
<feature type="transmembrane region" description="Helical" evidence="7">
    <location>
        <begin position="64"/>
        <end position="82"/>
    </location>
</feature>
<dbReference type="AlphaFoldDB" id="A0A9D1CG90"/>
<proteinExistence type="predicted"/>
<dbReference type="SUPFAM" id="SSF81653">
    <property type="entry name" value="Calcium ATPase, transduction domain A"/>
    <property type="match status" value="1"/>
</dbReference>
<protein>
    <submittedName>
        <fullName evidence="9">Cation-translocating P-type ATPase</fullName>
    </submittedName>
</protein>
<dbReference type="SUPFAM" id="SSF56784">
    <property type="entry name" value="HAD-like"/>
    <property type="match status" value="1"/>
</dbReference>
<dbReference type="CDD" id="cd02609">
    <property type="entry name" value="P-type_ATPase"/>
    <property type="match status" value="1"/>
</dbReference>
<evidence type="ECO:0000313" key="9">
    <source>
        <dbReference type="EMBL" id="HIQ59988.1"/>
    </source>
</evidence>
<keyword evidence="2 7" id="KW-0812">Transmembrane</keyword>
<evidence type="ECO:0000256" key="6">
    <source>
        <dbReference type="SAM" id="MobiDB-lite"/>
    </source>
</evidence>
<comment type="caution">
    <text evidence="9">The sequence shown here is derived from an EMBL/GenBank/DDBJ whole genome shotgun (WGS) entry which is preliminary data.</text>
</comment>
<feature type="transmembrane region" description="Helical" evidence="7">
    <location>
        <begin position="739"/>
        <end position="758"/>
    </location>
</feature>
<feature type="region of interest" description="Disordered" evidence="6">
    <location>
        <begin position="1"/>
        <end position="21"/>
    </location>
</feature>
<feature type="transmembrane region" description="Helical" evidence="7">
    <location>
        <begin position="235"/>
        <end position="257"/>
    </location>
</feature>
<name>A0A9D1CG90_9FIRM</name>
<evidence type="ECO:0000256" key="1">
    <source>
        <dbReference type="ARBA" id="ARBA00004141"/>
    </source>
</evidence>
<dbReference type="InterPro" id="IPR044492">
    <property type="entry name" value="P_typ_ATPase_HD_dom"/>
</dbReference>
<dbReference type="Gene3D" id="3.40.50.1000">
    <property type="entry name" value="HAD superfamily/HAD-like"/>
    <property type="match status" value="1"/>
</dbReference>
<keyword evidence="5 7" id="KW-0472">Membrane</keyword>
<gene>
    <name evidence="9" type="ORF">IAD31_00080</name>
</gene>
<evidence type="ECO:0000256" key="7">
    <source>
        <dbReference type="SAM" id="Phobius"/>
    </source>
</evidence>
<dbReference type="SUPFAM" id="SSF81665">
    <property type="entry name" value="Calcium ATPase, transmembrane domain M"/>
    <property type="match status" value="1"/>
</dbReference>
<dbReference type="InterPro" id="IPR059000">
    <property type="entry name" value="ATPase_P-type_domA"/>
</dbReference>
<keyword evidence="4 7" id="KW-1133">Transmembrane helix</keyword>
<comment type="subcellular location">
    <subcellularLocation>
        <location evidence="1">Membrane</location>
        <topology evidence="1">Multi-pass membrane protein</topology>
    </subcellularLocation>
</comment>
<feature type="transmembrane region" description="Helical" evidence="7">
    <location>
        <begin position="685"/>
        <end position="706"/>
    </location>
</feature>
<dbReference type="Gene3D" id="3.40.1110.10">
    <property type="entry name" value="Calcium-transporting ATPase, cytoplasmic domain N"/>
    <property type="match status" value="1"/>
</dbReference>
<feature type="transmembrane region" description="Helical" evidence="7">
    <location>
        <begin position="88"/>
        <end position="106"/>
    </location>
</feature>
<keyword evidence="3" id="KW-1278">Translocase</keyword>
<dbReference type="Pfam" id="PF00122">
    <property type="entry name" value="E1-E2_ATPase"/>
    <property type="match status" value="1"/>
</dbReference>
<feature type="transmembrane region" description="Helical" evidence="7">
    <location>
        <begin position="617"/>
        <end position="639"/>
    </location>
</feature>
<dbReference type="GO" id="GO:0016020">
    <property type="term" value="C:membrane"/>
    <property type="evidence" value="ECO:0007669"/>
    <property type="project" value="UniProtKB-SubCell"/>
</dbReference>
<dbReference type="InterPro" id="IPR023214">
    <property type="entry name" value="HAD_sf"/>
</dbReference>
<dbReference type="SFLD" id="SFLDF00027">
    <property type="entry name" value="p-type_atpase"/>
    <property type="match status" value="1"/>
</dbReference>
<dbReference type="GO" id="GO:0005524">
    <property type="term" value="F:ATP binding"/>
    <property type="evidence" value="ECO:0007669"/>
    <property type="project" value="InterPro"/>
</dbReference>
<dbReference type="SFLD" id="SFLDS00003">
    <property type="entry name" value="Haloacid_Dehalogenase"/>
    <property type="match status" value="1"/>
</dbReference>
<dbReference type="PRINTS" id="PR00119">
    <property type="entry name" value="CATATPASE"/>
</dbReference>
<feature type="transmembrane region" description="Helical" evidence="7">
    <location>
        <begin position="269"/>
        <end position="291"/>
    </location>
</feature>
<dbReference type="Gene3D" id="2.70.150.10">
    <property type="entry name" value="Calcium-transporting ATPase, cytoplasmic transduction domain A"/>
    <property type="match status" value="1"/>
</dbReference>
<feature type="transmembrane region" description="Helical" evidence="7">
    <location>
        <begin position="712"/>
        <end position="732"/>
    </location>
</feature>
<reference evidence="9" key="1">
    <citation type="submission" date="2020-10" db="EMBL/GenBank/DDBJ databases">
        <authorList>
            <person name="Gilroy R."/>
        </authorList>
    </citation>
    <scope>NUCLEOTIDE SEQUENCE</scope>
    <source>
        <strain evidence="9">ChiGjej2B2-12916</strain>
    </source>
</reference>
<dbReference type="InterPro" id="IPR023298">
    <property type="entry name" value="ATPase_P-typ_TM_dom_sf"/>
</dbReference>
<organism evidence="9 10">
    <name type="scientific">Candidatus Enterenecus faecium</name>
    <dbReference type="NCBI Taxonomy" id="2840780"/>
    <lineage>
        <taxon>Bacteria</taxon>
        <taxon>Bacillati</taxon>
        <taxon>Bacillota</taxon>
        <taxon>Clostridia</taxon>
        <taxon>Eubacteriales</taxon>
        <taxon>Candidatus Enterenecus</taxon>
    </lineage>
</organism>
<feature type="transmembrane region" description="Helical" evidence="7">
    <location>
        <begin position="645"/>
        <end position="665"/>
    </location>
</feature>
<dbReference type="InterPro" id="IPR001757">
    <property type="entry name" value="P_typ_ATPase"/>
</dbReference>
<dbReference type="GO" id="GO:0016887">
    <property type="term" value="F:ATP hydrolysis activity"/>
    <property type="evidence" value="ECO:0007669"/>
    <property type="project" value="InterPro"/>
</dbReference>
<dbReference type="Pfam" id="PF00702">
    <property type="entry name" value="Hydrolase"/>
    <property type="match status" value="1"/>
</dbReference>
<dbReference type="InterPro" id="IPR036412">
    <property type="entry name" value="HAD-like_sf"/>
</dbReference>
<sequence length="814" mass="88331">MIKRNKRQRGGGQLRQPVPMDRYFPTPEQGLTQAQASQLAAAGWHNRVEETNLKSTGEIIRENTLTFFNLVFVVLAALLVLAGSFRDMFFLLIAAINSLIGIVQQLRSRATLSKLALVAQARVKVVRGGQLGTVPVDQLVREDIVELGAGDQIPADGPVLVGQVTVNEALITGEADPIVKNPGDPLLSGSFVVSGKCRARMDQVGAASYAARLAHEAKADQGAGKSEMMKSLDRLIRFIGFALIPLGIALFCNEFLVQEQSFSTSITSMVAALIGMIPEGLYLLTSVALAVSVMRLAQRKTLVHQMSAIETLARVDVLCVDKTGTVTQPDMSVQELVCLDSQTSPQQVEGVLGAYYQVMDADNDTAKALARRFQQGNGWQAQQVVPFTSANKWSAVVFQDHGSYVLGAPEFILKEDYQAIAHRVEPYQQAGCRVLLLAQCDTPPTQEGGLQGAVAPVALVVVANPIRPEAPDTFRYFAKYGVDVKVISGDNPQTVSRVAQQAGIAGAERFVDAATLKEPGDYDRAVQDYTVFGRVTPDQKRKLVKALQKAGHTVAMTGDGVNDVLALKDADCGIAMASGAEAACQVAELVLLDSDFSAMPRVVEEGRRVINNIQRAAALYLVKNIMSVFLALITLIAGFPYPFVPIQLTLISALTIGIPSFVLALEPNHELVRGRFMHNVLRRALPGGLTNIVLIVGLELFTYAFTFQRATLSTLSTVTIGAVGLLVIYYVARPLDKKRWALLGAMTVAMVVAVVWFGPFFELTALDLQSALVVTVFLLLTPSVIYAFETAFEWGSRIKGEWLKRRKQRAKTEQ</sequence>
<evidence type="ECO:0000313" key="10">
    <source>
        <dbReference type="Proteomes" id="UP000886879"/>
    </source>
</evidence>
<evidence type="ECO:0000256" key="5">
    <source>
        <dbReference type="ARBA" id="ARBA00023136"/>
    </source>
</evidence>
<dbReference type="InterPro" id="IPR008250">
    <property type="entry name" value="ATPase_P-typ_transduc_dom_A_sf"/>
</dbReference>
<dbReference type="Gene3D" id="1.20.1110.10">
    <property type="entry name" value="Calcium-transporting ATPase, transmembrane domain"/>
    <property type="match status" value="1"/>
</dbReference>
<evidence type="ECO:0000256" key="2">
    <source>
        <dbReference type="ARBA" id="ARBA00022692"/>
    </source>
</evidence>
<evidence type="ECO:0000256" key="3">
    <source>
        <dbReference type="ARBA" id="ARBA00022967"/>
    </source>
</evidence>
<dbReference type="EMBL" id="DVFO01000001">
    <property type="protein sequence ID" value="HIQ59988.1"/>
    <property type="molecule type" value="Genomic_DNA"/>
</dbReference>
<dbReference type="PANTHER" id="PTHR42861">
    <property type="entry name" value="CALCIUM-TRANSPORTING ATPASE"/>
    <property type="match status" value="1"/>
</dbReference>
<dbReference type="PRINTS" id="PR00120">
    <property type="entry name" value="HATPASE"/>
</dbReference>
<dbReference type="SUPFAM" id="SSF81660">
    <property type="entry name" value="Metal cation-transporting ATPase, ATP-binding domain N"/>
    <property type="match status" value="1"/>
</dbReference>
<dbReference type="InterPro" id="IPR023299">
    <property type="entry name" value="ATPase_P-typ_cyto_dom_N"/>
</dbReference>
<dbReference type="SFLD" id="SFLDG00002">
    <property type="entry name" value="C1.7:_P-type_atpase_like"/>
    <property type="match status" value="1"/>
</dbReference>
<feature type="transmembrane region" description="Helical" evidence="7">
    <location>
        <begin position="770"/>
        <end position="788"/>
    </location>
</feature>
<accession>A0A9D1CG90</accession>
<dbReference type="NCBIfam" id="TIGR01494">
    <property type="entry name" value="ATPase_P-type"/>
    <property type="match status" value="2"/>
</dbReference>
<feature type="domain" description="P-type ATPase A" evidence="8">
    <location>
        <begin position="119"/>
        <end position="216"/>
    </location>
</feature>
<dbReference type="InterPro" id="IPR018303">
    <property type="entry name" value="ATPase_P-typ_P_site"/>
</dbReference>
<reference evidence="9" key="2">
    <citation type="journal article" date="2021" name="PeerJ">
        <title>Extensive microbial diversity within the chicken gut microbiome revealed by metagenomics and culture.</title>
        <authorList>
            <person name="Gilroy R."/>
            <person name="Ravi A."/>
            <person name="Getino M."/>
            <person name="Pursley I."/>
            <person name="Horton D.L."/>
            <person name="Alikhan N.F."/>
            <person name="Baker D."/>
            <person name="Gharbi K."/>
            <person name="Hall N."/>
            <person name="Watson M."/>
            <person name="Adriaenssens E.M."/>
            <person name="Foster-Nyarko E."/>
            <person name="Jarju S."/>
            <person name="Secka A."/>
            <person name="Antonio M."/>
            <person name="Oren A."/>
            <person name="Chaudhuri R.R."/>
            <person name="La Ragione R."/>
            <person name="Hildebrand F."/>
            <person name="Pallen M.J."/>
        </authorList>
    </citation>
    <scope>NUCLEOTIDE SEQUENCE</scope>
    <source>
        <strain evidence="9">ChiGjej2B2-12916</strain>
    </source>
</reference>